<comment type="subcellular location">
    <subcellularLocation>
        <location evidence="4">Cytoplasm</location>
    </subcellularLocation>
</comment>
<dbReference type="InterPro" id="IPR001288">
    <property type="entry name" value="Translation_initiation_fac_3"/>
</dbReference>
<keyword evidence="4" id="KW-0963">Cytoplasm</keyword>
<dbReference type="NCBIfam" id="TIGR00168">
    <property type="entry name" value="infC"/>
    <property type="match status" value="1"/>
</dbReference>
<protein>
    <recommendedName>
        <fullName evidence="4 5">Translation initiation factor IF-3</fullName>
    </recommendedName>
</protein>
<dbReference type="Gene3D" id="3.10.20.80">
    <property type="entry name" value="Translation initiation factor 3 (IF-3), N-terminal domain"/>
    <property type="match status" value="1"/>
</dbReference>
<evidence type="ECO:0000256" key="3">
    <source>
        <dbReference type="ARBA" id="ARBA00022917"/>
    </source>
</evidence>
<reference evidence="8 9" key="1">
    <citation type="journal article" date="2016" name="Nat. Commun.">
        <title>Thousands of microbial genomes shed light on interconnected biogeochemical processes in an aquifer system.</title>
        <authorList>
            <person name="Anantharaman K."/>
            <person name="Brown C.T."/>
            <person name="Hug L.A."/>
            <person name="Sharon I."/>
            <person name="Castelle C.J."/>
            <person name="Probst A.J."/>
            <person name="Thomas B.C."/>
            <person name="Singh A."/>
            <person name="Wilkins M.J."/>
            <person name="Karaoz U."/>
            <person name="Brodie E.L."/>
            <person name="Williams K.H."/>
            <person name="Hubbard S.S."/>
            <person name="Banfield J.F."/>
        </authorList>
    </citation>
    <scope>NUCLEOTIDE SEQUENCE [LARGE SCALE GENOMIC DNA]</scope>
</reference>
<dbReference type="HAMAP" id="MF_00080">
    <property type="entry name" value="IF_3"/>
    <property type="match status" value="1"/>
</dbReference>
<dbReference type="GO" id="GO:0016020">
    <property type="term" value="C:membrane"/>
    <property type="evidence" value="ECO:0007669"/>
    <property type="project" value="TreeGrafter"/>
</dbReference>
<evidence type="ECO:0000256" key="2">
    <source>
        <dbReference type="ARBA" id="ARBA00022540"/>
    </source>
</evidence>
<dbReference type="EMBL" id="MFAK01000006">
    <property type="protein sequence ID" value="OGD75399.1"/>
    <property type="molecule type" value="Genomic_DNA"/>
</dbReference>
<evidence type="ECO:0000256" key="4">
    <source>
        <dbReference type="HAMAP-Rule" id="MF_00080"/>
    </source>
</evidence>
<keyword evidence="3 4" id="KW-0648">Protein biosynthesis</keyword>
<dbReference type="Gene3D" id="3.30.110.10">
    <property type="entry name" value="Translation initiation factor 3 (IF-3), C-terminal domain"/>
    <property type="match status" value="1"/>
</dbReference>
<proteinExistence type="inferred from homology"/>
<dbReference type="PANTHER" id="PTHR10938">
    <property type="entry name" value="TRANSLATION INITIATION FACTOR IF-3"/>
    <property type="match status" value="1"/>
</dbReference>
<dbReference type="SUPFAM" id="SSF55200">
    <property type="entry name" value="Translation initiation factor IF3, C-terminal domain"/>
    <property type="match status" value="1"/>
</dbReference>
<dbReference type="GO" id="GO:0043022">
    <property type="term" value="F:ribosome binding"/>
    <property type="evidence" value="ECO:0007669"/>
    <property type="project" value="TreeGrafter"/>
</dbReference>
<dbReference type="AlphaFoldDB" id="A0A1F5F722"/>
<dbReference type="SUPFAM" id="SSF54364">
    <property type="entry name" value="Translation initiation factor IF3, N-terminal domain"/>
    <property type="match status" value="1"/>
</dbReference>
<comment type="function">
    <text evidence="4">IF-3 binds to the 30S ribosomal subunit and shifts the equilibrium between 70S ribosomes and their 50S and 30S subunits in favor of the free subunits, thus enhancing the availability of 30S subunits on which protein synthesis initiation begins.</text>
</comment>
<dbReference type="InterPro" id="IPR036788">
    <property type="entry name" value="T_IF-3_C_sf"/>
</dbReference>
<organism evidence="8 9">
    <name type="scientific">Candidatus Collierbacteria bacterium RIFOXYA2_FULL_46_10</name>
    <dbReference type="NCBI Taxonomy" id="1817726"/>
    <lineage>
        <taxon>Bacteria</taxon>
        <taxon>Candidatus Collieribacteriota</taxon>
    </lineage>
</organism>
<feature type="domain" description="Translation initiation factor 3 N-terminal" evidence="7">
    <location>
        <begin position="6"/>
        <end position="74"/>
    </location>
</feature>
<comment type="similarity">
    <text evidence="1 4">Belongs to the IF-3 family.</text>
</comment>
<evidence type="ECO:0000259" key="6">
    <source>
        <dbReference type="Pfam" id="PF00707"/>
    </source>
</evidence>
<dbReference type="PANTHER" id="PTHR10938:SF0">
    <property type="entry name" value="TRANSLATION INITIATION FACTOR IF-3, MITOCHONDRIAL"/>
    <property type="match status" value="1"/>
</dbReference>
<accession>A0A1F5F722</accession>
<dbReference type="GO" id="GO:0003743">
    <property type="term" value="F:translation initiation factor activity"/>
    <property type="evidence" value="ECO:0007669"/>
    <property type="project" value="UniProtKB-UniRule"/>
</dbReference>
<dbReference type="InterPro" id="IPR019814">
    <property type="entry name" value="Translation_initiation_fac_3_N"/>
</dbReference>
<name>A0A1F5F722_9BACT</name>
<dbReference type="GO" id="GO:0005829">
    <property type="term" value="C:cytosol"/>
    <property type="evidence" value="ECO:0007669"/>
    <property type="project" value="TreeGrafter"/>
</dbReference>
<evidence type="ECO:0000313" key="8">
    <source>
        <dbReference type="EMBL" id="OGD75399.1"/>
    </source>
</evidence>
<dbReference type="Proteomes" id="UP000176191">
    <property type="component" value="Unassembled WGS sequence"/>
</dbReference>
<evidence type="ECO:0000259" key="7">
    <source>
        <dbReference type="Pfam" id="PF05198"/>
    </source>
</evidence>
<gene>
    <name evidence="4" type="primary">infC</name>
    <name evidence="8" type="ORF">A2228_01975</name>
</gene>
<evidence type="ECO:0000256" key="5">
    <source>
        <dbReference type="NCBIfam" id="TIGR00168"/>
    </source>
</evidence>
<comment type="caution">
    <text evidence="8">The sequence shown here is derived from an EMBL/GenBank/DDBJ whole genome shotgun (WGS) entry which is preliminary data.</text>
</comment>
<keyword evidence="2 4" id="KW-0396">Initiation factor</keyword>
<dbReference type="GO" id="GO:0032790">
    <property type="term" value="P:ribosome disassembly"/>
    <property type="evidence" value="ECO:0007669"/>
    <property type="project" value="TreeGrafter"/>
</dbReference>
<dbReference type="Pfam" id="PF05198">
    <property type="entry name" value="IF3_N"/>
    <property type="match status" value="1"/>
</dbReference>
<evidence type="ECO:0000313" key="9">
    <source>
        <dbReference type="Proteomes" id="UP000176191"/>
    </source>
</evidence>
<comment type="subunit">
    <text evidence="4">Monomer.</text>
</comment>
<feature type="domain" description="Translation initiation factor 3 C-terminal" evidence="6">
    <location>
        <begin position="82"/>
        <end position="166"/>
    </location>
</feature>
<dbReference type="Pfam" id="PF00707">
    <property type="entry name" value="IF3_C"/>
    <property type="match status" value="1"/>
</dbReference>
<dbReference type="InterPro" id="IPR036787">
    <property type="entry name" value="T_IF-3_N_sf"/>
</dbReference>
<dbReference type="InterPro" id="IPR019815">
    <property type="entry name" value="Translation_initiation_fac_3_C"/>
</dbReference>
<evidence type="ECO:0000256" key="1">
    <source>
        <dbReference type="ARBA" id="ARBA00005439"/>
    </source>
</evidence>
<sequence>MKFHPINQFIKSTELRVIDDTGKQIGVMSREEALKTAQERGLDLVEIASQATPPVAKVIDFKKFKYLEAKKERDSKASSGKVDLKEIRFTPFIAQGDLASRLERIREILGDGDRVKVVVKFTGRQITRVEFGHELIKRIMTQLEGVATADGVPKLQGKTLFLILNPSKKKVEK</sequence>